<dbReference type="EMBL" id="CP029188">
    <property type="protein sequence ID" value="AWI31135.1"/>
    <property type="molecule type" value="Genomic_DNA"/>
</dbReference>
<dbReference type="RefSeq" id="WP_108907460.1">
    <property type="nucleotide sequence ID" value="NZ_CP029188.1"/>
</dbReference>
<accession>A0A2S1SXL2</accession>
<dbReference type="AlphaFoldDB" id="A0A2S1SXL2"/>
<evidence type="ECO:0000313" key="3">
    <source>
        <dbReference type="Proteomes" id="UP000244900"/>
    </source>
</evidence>
<proteinExistence type="predicted"/>
<evidence type="ECO:0000313" key="2">
    <source>
        <dbReference type="EMBL" id="AWI31135.1"/>
    </source>
</evidence>
<dbReference type="Proteomes" id="UP000244900">
    <property type="component" value="Chromosome"/>
</dbReference>
<evidence type="ECO:0000256" key="1">
    <source>
        <dbReference type="SAM" id="MobiDB-lite"/>
    </source>
</evidence>
<name>A0A2S1SXL2_9ACTN</name>
<organism evidence="2 3">
    <name type="scientific">Streptomyces tirandamycinicus</name>
    <dbReference type="NCBI Taxonomy" id="2174846"/>
    <lineage>
        <taxon>Bacteria</taxon>
        <taxon>Bacillati</taxon>
        <taxon>Actinomycetota</taxon>
        <taxon>Actinomycetes</taxon>
        <taxon>Kitasatosporales</taxon>
        <taxon>Streptomycetaceae</taxon>
        <taxon>Streptomyces</taxon>
    </lineage>
</organism>
<dbReference type="KEGG" id="stir:DDW44_21865"/>
<dbReference type="OrthoDB" id="4229583at2"/>
<protein>
    <recommendedName>
        <fullName evidence="4">Sensor domain-containing protein</fullName>
    </recommendedName>
</protein>
<sequence>MLVLTVVLVMSLGGGDDEGGGGAVSPAPTGTRPTDTKAAEAEARAVATRVALTPPDWGPGFARHTPYEVDPAPESLVRENCEFASRPSRIGTLASLLRNVTETATGIAGTSEVKVFADDATAQRYLADARDNIHRCPEQFRGKERWNDVREASPPELPGFDELVAEEGRQVVTAKGAKVNDVYVIATGRDGRNVLSAYVVGKADLDAQIRKYATDTLRKMHQRLGQQPEAAAGR</sequence>
<reference evidence="2 3" key="1">
    <citation type="submission" date="2018-05" db="EMBL/GenBank/DDBJ databases">
        <title>Complete genome sequence of sponge-derived Streptomyces sp. HNM0039.</title>
        <authorList>
            <person name="Huang X."/>
            <person name="Zhou S."/>
        </authorList>
    </citation>
    <scope>NUCLEOTIDE SEQUENCE [LARGE SCALE GENOMIC DNA]</scope>
    <source>
        <strain evidence="2 3">HNM0039</strain>
    </source>
</reference>
<evidence type="ECO:0008006" key="4">
    <source>
        <dbReference type="Google" id="ProtNLM"/>
    </source>
</evidence>
<feature type="region of interest" description="Disordered" evidence="1">
    <location>
        <begin position="15"/>
        <end position="34"/>
    </location>
</feature>
<keyword evidence="3" id="KW-1185">Reference proteome</keyword>
<gene>
    <name evidence="2" type="ORF">DDW44_21865</name>
</gene>